<evidence type="ECO:0008006" key="4">
    <source>
        <dbReference type="Google" id="ProtNLM"/>
    </source>
</evidence>
<organism evidence="2 3">
    <name type="scientific">Nocardia pulmonis</name>
    <dbReference type="NCBI Taxonomy" id="2951408"/>
    <lineage>
        <taxon>Bacteria</taxon>
        <taxon>Bacillati</taxon>
        <taxon>Actinomycetota</taxon>
        <taxon>Actinomycetes</taxon>
        <taxon>Mycobacteriales</taxon>
        <taxon>Nocardiaceae</taxon>
        <taxon>Nocardia</taxon>
    </lineage>
</organism>
<dbReference type="AlphaFoldDB" id="A0A9X2E721"/>
<comment type="caution">
    <text evidence="2">The sequence shown here is derived from an EMBL/GenBank/DDBJ whole genome shotgun (WGS) entry which is preliminary data.</text>
</comment>
<feature type="signal peptide" evidence="1">
    <location>
        <begin position="1"/>
        <end position="26"/>
    </location>
</feature>
<dbReference type="Proteomes" id="UP001139157">
    <property type="component" value="Unassembled WGS sequence"/>
</dbReference>
<name>A0A9X2E721_9NOCA</name>
<protein>
    <recommendedName>
        <fullName evidence="4">Secreted protein</fullName>
    </recommendedName>
</protein>
<evidence type="ECO:0000313" key="2">
    <source>
        <dbReference type="EMBL" id="MCM6775307.1"/>
    </source>
</evidence>
<reference evidence="2" key="1">
    <citation type="submission" date="2022-06" db="EMBL/GenBank/DDBJ databases">
        <title>Novel species in genus nocardia.</title>
        <authorList>
            <person name="Li F."/>
        </authorList>
    </citation>
    <scope>NUCLEOTIDE SEQUENCE</scope>
    <source>
        <strain evidence="2">CDC141</strain>
    </source>
</reference>
<evidence type="ECO:0000256" key="1">
    <source>
        <dbReference type="SAM" id="SignalP"/>
    </source>
</evidence>
<accession>A0A9X2E721</accession>
<sequence>MRFAKVGALAVALAGAFLAGTGVAQAEESVVVTSELLGCAAKASMDTSILHTVQPGQSVTISDELAAELRQMNCPM</sequence>
<proteinExistence type="predicted"/>
<dbReference type="RefSeq" id="WP_251913495.1">
    <property type="nucleotide sequence ID" value="NZ_JAMRXG010000007.1"/>
</dbReference>
<evidence type="ECO:0000313" key="3">
    <source>
        <dbReference type="Proteomes" id="UP001139157"/>
    </source>
</evidence>
<keyword evidence="3" id="KW-1185">Reference proteome</keyword>
<dbReference type="EMBL" id="JAMRXG010000007">
    <property type="protein sequence ID" value="MCM6775307.1"/>
    <property type="molecule type" value="Genomic_DNA"/>
</dbReference>
<keyword evidence="1" id="KW-0732">Signal</keyword>
<gene>
    <name evidence="2" type="ORF">NDR86_17680</name>
</gene>
<feature type="chain" id="PRO_5040918524" description="Secreted protein" evidence="1">
    <location>
        <begin position="27"/>
        <end position="76"/>
    </location>
</feature>